<evidence type="ECO:0000313" key="8">
    <source>
        <dbReference type="Proteomes" id="UP000694865"/>
    </source>
</evidence>
<dbReference type="SUPFAM" id="SSF57850">
    <property type="entry name" value="RING/U-box"/>
    <property type="match status" value="1"/>
</dbReference>
<evidence type="ECO:0000259" key="7">
    <source>
        <dbReference type="PROSITE" id="PS50119"/>
    </source>
</evidence>
<keyword evidence="2 4" id="KW-0863">Zinc-finger</keyword>
<proteinExistence type="predicted"/>
<accession>A0ABM0H0J8</accession>
<dbReference type="InterPro" id="IPR000315">
    <property type="entry name" value="Znf_B-box"/>
</dbReference>
<dbReference type="Gene3D" id="3.30.160.60">
    <property type="entry name" value="Classic Zinc Finger"/>
    <property type="match status" value="1"/>
</dbReference>
<evidence type="ECO:0000259" key="6">
    <source>
        <dbReference type="PROSITE" id="PS50089"/>
    </source>
</evidence>
<dbReference type="InterPro" id="IPR001841">
    <property type="entry name" value="Znf_RING"/>
</dbReference>
<dbReference type="SMART" id="SM00184">
    <property type="entry name" value="RING"/>
    <property type="match status" value="1"/>
</dbReference>
<dbReference type="CDD" id="cd19757">
    <property type="entry name" value="Bbox1"/>
    <property type="match status" value="1"/>
</dbReference>
<dbReference type="PROSITE" id="PS50119">
    <property type="entry name" value="ZF_BBOX"/>
    <property type="match status" value="1"/>
</dbReference>
<dbReference type="Proteomes" id="UP000694865">
    <property type="component" value="Unplaced"/>
</dbReference>
<gene>
    <name evidence="9" type="primary">LOC100369440</name>
</gene>
<dbReference type="CDD" id="cd16579">
    <property type="entry name" value="RING-HC_PML_C-V"/>
    <property type="match status" value="1"/>
</dbReference>
<dbReference type="Pfam" id="PF13445">
    <property type="entry name" value="zf-RING_UBOX"/>
    <property type="match status" value="1"/>
</dbReference>
<dbReference type="PROSITE" id="PS50089">
    <property type="entry name" value="ZF_RING_2"/>
    <property type="match status" value="1"/>
</dbReference>
<dbReference type="Gene3D" id="3.30.40.10">
    <property type="entry name" value="Zinc/RING finger domain, C3HC4 (zinc finger)"/>
    <property type="match status" value="1"/>
</dbReference>
<dbReference type="InterPro" id="IPR013083">
    <property type="entry name" value="Znf_RING/FYVE/PHD"/>
</dbReference>
<keyword evidence="1" id="KW-0479">Metal-binding</keyword>
<keyword evidence="8" id="KW-1185">Reference proteome</keyword>
<dbReference type="InterPro" id="IPR027370">
    <property type="entry name" value="Znf-RING_euk"/>
</dbReference>
<keyword evidence="5" id="KW-0175">Coiled coil</keyword>
<evidence type="ECO:0000256" key="3">
    <source>
        <dbReference type="ARBA" id="ARBA00022833"/>
    </source>
</evidence>
<evidence type="ECO:0000313" key="9">
    <source>
        <dbReference type="RefSeq" id="XP_002741525.1"/>
    </source>
</evidence>
<organism evidence="8 9">
    <name type="scientific">Saccoglossus kowalevskii</name>
    <name type="common">Acorn worm</name>
    <dbReference type="NCBI Taxonomy" id="10224"/>
    <lineage>
        <taxon>Eukaryota</taxon>
        <taxon>Metazoa</taxon>
        <taxon>Hemichordata</taxon>
        <taxon>Enteropneusta</taxon>
        <taxon>Harrimaniidae</taxon>
        <taxon>Saccoglossus</taxon>
    </lineage>
</organism>
<dbReference type="InterPro" id="IPR017907">
    <property type="entry name" value="Znf_RING_CS"/>
</dbReference>
<sequence>MATSNPPDQFVEEIDEDFLNCGICSDRYTKPKLLPCQHSFCEECLVKVVAKSGQPDVVVCPLCRRKHDIPGGISKIEDNLFINQLVEAFKVRDEKSCVSIKCTACTEADVTKRCLDCTMDVCNVCARAHKKFPNCRNHTIITQEEFKSDKSAKLYSSVYCDKHPDNQIKFYCDTCEIAICLECIVIDHRDHKYRYLNNAASEFKEELSAMVDQMKVKEQEVKNSMVSVQKVSDSLENNFKQEESKLNDWSLEIQQEALTAATGRITAQDALSQ</sequence>
<dbReference type="Pfam" id="PF00643">
    <property type="entry name" value="zf-B_box"/>
    <property type="match status" value="1"/>
</dbReference>
<feature type="domain" description="RING-type" evidence="6">
    <location>
        <begin position="21"/>
        <end position="64"/>
    </location>
</feature>
<dbReference type="PANTHER" id="PTHR25462:SF291">
    <property type="entry name" value="E3 UBIQUITIN-PROTEIN LIGASE TRIM45"/>
    <property type="match status" value="1"/>
</dbReference>
<evidence type="ECO:0000256" key="2">
    <source>
        <dbReference type="ARBA" id="ARBA00022771"/>
    </source>
</evidence>
<dbReference type="GeneID" id="100369440"/>
<dbReference type="InterPro" id="IPR047153">
    <property type="entry name" value="TRIM45/56/19-like"/>
</dbReference>
<dbReference type="PANTHER" id="PTHR25462">
    <property type="entry name" value="BONUS, ISOFORM C-RELATED"/>
    <property type="match status" value="1"/>
</dbReference>
<dbReference type="RefSeq" id="XP_002741525.1">
    <property type="nucleotide sequence ID" value="XM_002741479.1"/>
</dbReference>
<dbReference type="SMART" id="SM00336">
    <property type="entry name" value="BBOX"/>
    <property type="match status" value="1"/>
</dbReference>
<reference evidence="9" key="1">
    <citation type="submission" date="2025-08" db="UniProtKB">
        <authorList>
            <consortium name="RefSeq"/>
        </authorList>
    </citation>
    <scope>IDENTIFICATION</scope>
    <source>
        <tissue evidence="9">Testes</tissue>
    </source>
</reference>
<feature type="coiled-coil region" evidence="5">
    <location>
        <begin position="200"/>
        <end position="252"/>
    </location>
</feature>
<dbReference type="SUPFAM" id="SSF57845">
    <property type="entry name" value="B-box zinc-binding domain"/>
    <property type="match status" value="1"/>
</dbReference>
<evidence type="ECO:0000256" key="4">
    <source>
        <dbReference type="PROSITE-ProRule" id="PRU00024"/>
    </source>
</evidence>
<keyword evidence="3" id="KW-0862">Zinc</keyword>
<feature type="domain" description="B box-type" evidence="7">
    <location>
        <begin position="155"/>
        <end position="196"/>
    </location>
</feature>
<name>A0ABM0H0J8_SACKO</name>
<evidence type="ECO:0000256" key="1">
    <source>
        <dbReference type="ARBA" id="ARBA00022723"/>
    </source>
</evidence>
<dbReference type="PROSITE" id="PS00518">
    <property type="entry name" value="ZF_RING_1"/>
    <property type="match status" value="1"/>
</dbReference>
<protein>
    <submittedName>
        <fullName evidence="9">E3 ubiquitin-protein ligase TRIM56-like</fullName>
    </submittedName>
</protein>
<evidence type="ECO:0000256" key="5">
    <source>
        <dbReference type="SAM" id="Coils"/>
    </source>
</evidence>